<keyword evidence="5" id="KW-0443">Lipid metabolism</keyword>
<keyword evidence="2 7" id="KW-0489">Methyltransferase</keyword>
<dbReference type="GO" id="GO:0008610">
    <property type="term" value="P:lipid biosynthetic process"/>
    <property type="evidence" value="ECO:0007669"/>
    <property type="project" value="InterPro"/>
</dbReference>
<dbReference type="PIRSF" id="PIRSF003085">
    <property type="entry name" value="CMAS"/>
    <property type="match status" value="1"/>
</dbReference>
<reference evidence="7 8" key="1">
    <citation type="submission" date="2020-08" db="EMBL/GenBank/DDBJ databases">
        <title>Genomic Encyclopedia of Type Strains, Phase IV (KMG-IV): sequencing the most valuable type-strain genomes for metagenomic binning, comparative biology and taxonomic classification.</title>
        <authorList>
            <person name="Goeker M."/>
        </authorList>
    </citation>
    <scope>NUCLEOTIDE SEQUENCE [LARGE SCALE GENOMIC DNA]</scope>
    <source>
        <strain evidence="7 8">DSM 100021</strain>
    </source>
</reference>
<dbReference type="GO" id="GO:0032259">
    <property type="term" value="P:methylation"/>
    <property type="evidence" value="ECO:0007669"/>
    <property type="project" value="UniProtKB-KW"/>
</dbReference>
<evidence type="ECO:0000256" key="6">
    <source>
        <dbReference type="PIRSR" id="PIRSR003085-1"/>
    </source>
</evidence>
<evidence type="ECO:0000256" key="5">
    <source>
        <dbReference type="ARBA" id="ARBA00023098"/>
    </source>
</evidence>
<sequence>MTHADQQTAAMTSFSKQKSVGLNTEQDACQWSLHGAPIWQRMICNWASRLTHGHLTLLFPGGEEHHVVGPELGPSAVLKFNNARPVWRLLSSGTLGFSRSYMDGDWDSPDIAGFLELAIANEGNWEGLMSPSALLGKLALLRHKLRRNSKAGSRRNIAFHYDLGNDFYRQWLDTTMTYSSALYAHPSQPLAEAQAAKYQRIVEQLALGPGDHVLEIGCGWGGFAEHAIRASGCRVTGLTLSKEQAAYARARLEAADLSERCDIRLEDYRDVKGHFTKIVSIEMFEAVGEENWPVYFNRVRDLLVEGGRAIVQVITIDENRFEQYQREADFIQTYIFPGGMLPSVERFEESAQKAGLQTRDAFRFGLDYERTLLTWDRSFIAHWSTIAPLGFDERFFRMWRYYLHYCAAGFRTGRLDVVQFELAK</sequence>
<dbReference type="InterPro" id="IPR029063">
    <property type="entry name" value="SAM-dependent_MTases_sf"/>
</dbReference>
<dbReference type="AlphaFoldDB" id="A0A7W6HQW1"/>
<evidence type="ECO:0000256" key="1">
    <source>
        <dbReference type="ARBA" id="ARBA00010815"/>
    </source>
</evidence>
<dbReference type="PANTHER" id="PTHR43667:SF2">
    <property type="entry name" value="FATTY ACID C-METHYL TRANSFERASE"/>
    <property type="match status" value="1"/>
</dbReference>
<organism evidence="7 8">
    <name type="scientific">Allorhizobium taibaishanense</name>
    <dbReference type="NCBI Taxonomy" id="887144"/>
    <lineage>
        <taxon>Bacteria</taxon>
        <taxon>Pseudomonadati</taxon>
        <taxon>Pseudomonadota</taxon>
        <taxon>Alphaproteobacteria</taxon>
        <taxon>Hyphomicrobiales</taxon>
        <taxon>Rhizobiaceae</taxon>
        <taxon>Rhizobium/Agrobacterium group</taxon>
        <taxon>Allorhizobium</taxon>
    </lineage>
</organism>
<name>A0A7W6HQW1_9HYPH</name>
<dbReference type="GO" id="GO:0008825">
    <property type="term" value="F:cyclopropane-fatty-acyl-phospholipid synthase activity"/>
    <property type="evidence" value="ECO:0007669"/>
    <property type="project" value="UniProtKB-EC"/>
</dbReference>
<dbReference type="Proteomes" id="UP000544107">
    <property type="component" value="Unassembled WGS sequence"/>
</dbReference>
<dbReference type="Pfam" id="PF02353">
    <property type="entry name" value="CMAS"/>
    <property type="match status" value="1"/>
</dbReference>
<dbReference type="SUPFAM" id="SSF53335">
    <property type="entry name" value="S-adenosyl-L-methionine-dependent methyltransferases"/>
    <property type="match status" value="1"/>
</dbReference>
<protein>
    <submittedName>
        <fullName evidence="7">Cyclopropane-fatty-acyl-phospholipid synthase</fullName>
        <ecNumber evidence="7">2.1.1.79</ecNumber>
    </submittedName>
</protein>
<dbReference type="EC" id="2.1.1.79" evidence="7"/>
<dbReference type="PANTHER" id="PTHR43667">
    <property type="entry name" value="CYCLOPROPANE-FATTY-ACYL-PHOSPHOLIPID SYNTHASE"/>
    <property type="match status" value="1"/>
</dbReference>
<dbReference type="RefSeq" id="WP_083943162.1">
    <property type="nucleotide sequence ID" value="NZ_JACIED010000005.1"/>
</dbReference>
<evidence type="ECO:0000313" key="7">
    <source>
        <dbReference type="EMBL" id="MBB4009759.1"/>
    </source>
</evidence>
<evidence type="ECO:0000256" key="2">
    <source>
        <dbReference type="ARBA" id="ARBA00022603"/>
    </source>
</evidence>
<proteinExistence type="inferred from homology"/>
<evidence type="ECO:0000256" key="4">
    <source>
        <dbReference type="ARBA" id="ARBA00022691"/>
    </source>
</evidence>
<evidence type="ECO:0000256" key="3">
    <source>
        <dbReference type="ARBA" id="ARBA00022679"/>
    </source>
</evidence>
<dbReference type="InterPro" id="IPR003333">
    <property type="entry name" value="CMAS"/>
</dbReference>
<dbReference type="EMBL" id="JACIED010000005">
    <property type="protein sequence ID" value="MBB4009759.1"/>
    <property type="molecule type" value="Genomic_DNA"/>
</dbReference>
<dbReference type="CDD" id="cd02440">
    <property type="entry name" value="AdoMet_MTases"/>
    <property type="match status" value="1"/>
</dbReference>
<accession>A0A7W6HQW1</accession>
<feature type="active site" evidence="6">
    <location>
        <position position="406"/>
    </location>
</feature>
<dbReference type="Gene3D" id="3.40.50.150">
    <property type="entry name" value="Vaccinia Virus protein VP39"/>
    <property type="match status" value="1"/>
</dbReference>
<keyword evidence="4" id="KW-0949">S-adenosyl-L-methionine</keyword>
<evidence type="ECO:0000313" key="8">
    <source>
        <dbReference type="Proteomes" id="UP000544107"/>
    </source>
</evidence>
<dbReference type="OrthoDB" id="9782855at2"/>
<keyword evidence="3 7" id="KW-0808">Transferase</keyword>
<comment type="similarity">
    <text evidence="1">Belongs to the CFA/CMAS family.</text>
</comment>
<gene>
    <name evidence="7" type="ORF">GGQ71_004047</name>
</gene>
<dbReference type="InterPro" id="IPR050723">
    <property type="entry name" value="CFA/CMAS"/>
</dbReference>
<comment type="caution">
    <text evidence="7">The sequence shown here is derived from an EMBL/GenBank/DDBJ whole genome shotgun (WGS) entry which is preliminary data.</text>
</comment>